<dbReference type="RefSeq" id="WP_217734551.1">
    <property type="nucleotide sequence ID" value="NZ_JAHSPR010000002.1"/>
</dbReference>
<dbReference type="PANTHER" id="PTHR43272:SF33">
    <property type="entry name" value="AMP-BINDING DOMAIN-CONTAINING PROTEIN-RELATED"/>
    <property type="match status" value="1"/>
</dbReference>
<keyword evidence="5" id="KW-1185">Reference proteome</keyword>
<dbReference type="Pfam" id="PF00501">
    <property type="entry name" value="AMP-binding"/>
    <property type="match status" value="1"/>
</dbReference>
<proteinExistence type="predicted"/>
<comment type="caution">
    <text evidence="4">The sequence shown here is derived from an EMBL/GenBank/DDBJ whole genome shotgun (WGS) entry which is preliminary data.</text>
</comment>
<reference evidence="4 5" key="1">
    <citation type="submission" date="2021-06" db="EMBL/GenBank/DDBJ databases">
        <authorList>
            <person name="Lu T."/>
            <person name="Wang Q."/>
            <person name="Han X."/>
        </authorList>
    </citation>
    <scope>NUCLEOTIDE SEQUENCE [LARGE SCALE GENOMIC DNA]</scope>
    <source>
        <strain evidence="4 5">LAM0050</strain>
    </source>
</reference>
<name>A0ABS6NKW6_9BURK</name>
<dbReference type="InterPro" id="IPR000873">
    <property type="entry name" value="AMP-dep_synth/lig_dom"/>
</dbReference>
<dbReference type="Proteomes" id="UP000722165">
    <property type="component" value="Unassembled WGS sequence"/>
</dbReference>
<gene>
    <name evidence="4" type="ORF">KU392_03215</name>
</gene>
<dbReference type="PROSITE" id="PS00455">
    <property type="entry name" value="AMP_BINDING"/>
    <property type="match status" value="1"/>
</dbReference>
<feature type="domain" description="AMP-dependent synthetase/ligase" evidence="3">
    <location>
        <begin position="23"/>
        <end position="439"/>
    </location>
</feature>
<dbReference type="PANTHER" id="PTHR43272">
    <property type="entry name" value="LONG-CHAIN-FATTY-ACID--COA LIGASE"/>
    <property type="match status" value="1"/>
</dbReference>
<keyword evidence="1" id="KW-0547">Nucleotide-binding</keyword>
<organism evidence="4 5">
    <name type="scientific">Advenella alkanexedens</name>
    <dbReference type="NCBI Taxonomy" id="1481665"/>
    <lineage>
        <taxon>Bacteria</taxon>
        <taxon>Pseudomonadati</taxon>
        <taxon>Pseudomonadota</taxon>
        <taxon>Betaproteobacteria</taxon>
        <taxon>Burkholderiales</taxon>
        <taxon>Alcaligenaceae</taxon>
    </lineage>
</organism>
<dbReference type="EMBL" id="JAHSPR010000002">
    <property type="protein sequence ID" value="MBV4396269.1"/>
    <property type="molecule type" value="Genomic_DNA"/>
</dbReference>
<evidence type="ECO:0000259" key="3">
    <source>
        <dbReference type="Pfam" id="PF00501"/>
    </source>
</evidence>
<accession>A0ABS6NKW6</accession>
<dbReference type="InterPro" id="IPR020845">
    <property type="entry name" value="AMP-binding_CS"/>
</dbReference>
<evidence type="ECO:0000256" key="1">
    <source>
        <dbReference type="ARBA" id="ARBA00022741"/>
    </source>
</evidence>
<protein>
    <submittedName>
        <fullName evidence="4">AMP-binding protein</fullName>
    </submittedName>
</protein>
<keyword evidence="2" id="KW-0067">ATP-binding</keyword>
<sequence>MAYAMSGTGSETGLDTFPALLLHHANVRADKPALREKDLGIWQTLSWAQVAREVRQTACGLAALGVRKNDHVAVVGENRPRLYMAMMAAQSLGAIPVPMYQDAVAQEMVYVLQDAGVRVVVVENQEQVDKMIEIHEQVPDLAHVVYDDPRGLRHYTDELLLSWESLQEKGQEYESANPDFYLETVNSLSADDTAAMFYTSGTTGKPKGVVLTHHALIDRARVIQRLENLTDKEEVLAYLPPAWIGQNMFSYTQLLVTGFTVNHPESPATVSIDMHDIGPTYYFSPPRVLEDLLTQVMIRMEDAGRLKKTMFKSCMALAKRVGTRILDKESVGLWDRFKYMLGDVLVYGPLRNALGMSRVRVAYTAGEAIGPDLFSFYRSIGINLKQLYGSTETSVFVCVQSDGNVRADTVGPPVEGVELRIADNGEVQIKSPGLFKEYYKNPESTKESFTEDGWYHTGDAGVIDANGQLKIIDRAKDVGKLSDGRMFAPKYVENKLKFFPYIKEVVAFGANMDFVCAFVNIDLEAVANWAERRGLAYAGYTDLASKSEVYDLIADCINQVNMDVASDEMLAGLQIHRFLILHKELDPDDGELTRTRKVRRAFIAEKYKVLIDALFEGRQHQFIETEVKFEDGRTGKISADLKIAEGKVVDVKMKKVA</sequence>
<evidence type="ECO:0000313" key="5">
    <source>
        <dbReference type="Proteomes" id="UP000722165"/>
    </source>
</evidence>
<evidence type="ECO:0000313" key="4">
    <source>
        <dbReference type="EMBL" id="MBV4396269.1"/>
    </source>
</evidence>
<evidence type="ECO:0000256" key="2">
    <source>
        <dbReference type="ARBA" id="ARBA00022840"/>
    </source>
</evidence>